<comment type="subcellular location">
    <subcellularLocation>
        <location evidence="1 18">Cytoplasm</location>
    </subcellularLocation>
</comment>
<comment type="pathway">
    <text evidence="18">Nucleotide-sugar biosynthesis; UDP-N-acetyl-alpha-D-glucosamine biosynthesis; N-acetyl-alpha-D-glucosamine 1-phosphate from alpha-D-glucosamine 6-phosphate (route II): step 2/2.</text>
</comment>
<feature type="binding site" evidence="18">
    <location>
        <position position="384"/>
    </location>
    <ligand>
        <name>acetyl-CoA</name>
        <dbReference type="ChEBI" id="CHEBI:57288"/>
    </ligand>
</feature>
<evidence type="ECO:0000256" key="1">
    <source>
        <dbReference type="ARBA" id="ARBA00004496"/>
    </source>
</evidence>
<feature type="binding site" evidence="18">
    <location>
        <begin position="390"/>
        <end position="391"/>
    </location>
    <ligand>
        <name>acetyl-CoA</name>
        <dbReference type="ChEBI" id="CHEBI:57288"/>
    </ligand>
</feature>
<evidence type="ECO:0000313" key="20">
    <source>
        <dbReference type="EMBL" id="NDY58001.1"/>
    </source>
</evidence>
<keyword evidence="12 18" id="KW-0511">Multifunctional enzyme</keyword>
<evidence type="ECO:0000256" key="18">
    <source>
        <dbReference type="HAMAP-Rule" id="MF_01631"/>
    </source>
</evidence>
<dbReference type="InterPro" id="IPR011004">
    <property type="entry name" value="Trimer_LpxA-like_sf"/>
</dbReference>
<feature type="binding site" evidence="18">
    <location>
        <position position="106"/>
    </location>
    <ligand>
        <name>Mg(2+)</name>
        <dbReference type="ChEBI" id="CHEBI:18420"/>
    </ligand>
</feature>
<gene>
    <name evidence="18 20" type="primary">glmU</name>
    <name evidence="20" type="ORF">G3N56_14800</name>
</gene>
<keyword evidence="11 18" id="KW-0573">Peptidoglycan synthesis</keyword>
<protein>
    <recommendedName>
        <fullName evidence="18">Bifunctional protein GlmU</fullName>
    </recommendedName>
    <domain>
        <recommendedName>
            <fullName evidence="18">UDP-N-acetylglucosamine pyrophosphorylase</fullName>
            <ecNumber evidence="18">2.7.7.23</ecNumber>
        </recommendedName>
        <alternativeName>
            <fullName evidence="18">N-acetylglucosamine-1-phosphate uridyltransferase</fullName>
        </alternativeName>
    </domain>
    <domain>
        <recommendedName>
            <fullName evidence="18">Glucosamine-1-phosphate N-acetyltransferase</fullName>
            <ecNumber evidence="18">2.3.1.157</ecNumber>
        </recommendedName>
    </domain>
</protein>
<sequence length="457" mass="47634">MFAGVGGLVLAAGKGTRMHSETPKVLQTILGDPMLSYVLRACAPVCEDRLHVVVGHGADTVRQAFPEWEGRFVVQDRQLGTGHALATALPVLVAAGYGHVLVVNGDMPLLTTDILAGFVAKALEMDSDVAFATIELDQPGAYGRVVRTSDGVRIVEAKDHDPSRHGPATGEINAGLYLLRLSVIQRLVPLLRNENQSGEFYITDLVEMAAQSGGVVAAIKRGRDAALLGVNSPRELSQAEEALRAGRVDDLFDQGVLVRNPGQVRVGPRVTVAPGAEMTGPCELYGGTAVGAGTKVGSHVWIRDCTLAPGCEILPFSHLDGATVGPLCKVGPFARLRAGAVLCEEARVGNFVEVKKSVLGRGVKAGHLTYLGDAEVGAGTNVGAGTITCNYDGKNKHATVIGENAFIGSNTSLVAPVTIGADALIGAGSVITHDVPDGTLAVARGRQSNIMRKRPAS</sequence>
<feature type="active site" description="Proton acceptor" evidence="18">
    <location>
        <position position="367"/>
    </location>
</feature>
<feature type="binding site" evidence="18">
    <location>
        <position position="427"/>
    </location>
    <ligand>
        <name>acetyl-CoA</name>
        <dbReference type="ChEBI" id="CHEBI:57288"/>
    </ligand>
</feature>
<keyword evidence="8 18" id="KW-0677">Repeat</keyword>
<comment type="caution">
    <text evidence="18">Lacks conserved residue(s) required for the propagation of feature annotation.</text>
</comment>
<dbReference type="InterPro" id="IPR005882">
    <property type="entry name" value="Bifunctional_GlmU"/>
</dbReference>
<dbReference type="InterPro" id="IPR038009">
    <property type="entry name" value="GlmU_C_LbH"/>
</dbReference>
<evidence type="ECO:0000256" key="16">
    <source>
        <dbReference type="ARBA" id="ARBA00048493"/>
    </source>
</evidence>
<dbReference type="UniPathway" id="UPA00973"/>
<name>A0A7K3NPA3_9BACT</name>
<dbReference type="EMBL" id="JAAGRQ010000073">
    <property type="protein sequence ID" value="NDY58001.1"/>
    <property type="molecule type" value="Genomic_DNA"/>
</dbReference>
<dbReference type="GO" id="GO:0000902">
    <property type="term" value="P:cell morphogenesis"/>
    <property type="evidence" value="ECO:0007669"/>
    <property type="project" value="UniProtKB-UniRule"/>
</dbReference>
<feature type="binding site" evidence="18">
    <location>
        <position position="409"/>
    </location>
    <ligand>
        <name>acetyl-CoA</name>
        <dbReference type="ChEBI" id="CHEBI:57288"/>
    </ligand>
</feature>
<evidence type="ECO:0000256" key="8">
    <source>
        <dbReference type="ARBA" id="ARBA00022737"/>
    </source>
</evidence>
<evidence type="ECO:0000313" key="21">
    <source>
        <dbReference type="Proteomes" id="UP000469724"/>
    </source>
</evidence>
<dbReference type="EC" id="2.3.1.157" evidence="18"/>
<keyword evidence="10 18" id="KW-0133">Cell shape</keyword>
<evidence type="ECO:0000256" key="12">
    <source>
        <dbReference type="ARBA" id="ARBA00023268"/>
    </source>
</evidence>
<feature type="binding site" evidence="18">
    <location>
        <position position="370"/>
    </location>
    <ligand>
        <name>UDP-N-acetyl-alpha-D-glucosamine</name>
        <dbReference type="ChEBI" id="CHEBI:57705"/>
    </ligand>
</feature>
<evidence type="ECO:0000259" key="19">
    <source>
        <dbReference type="Pfam" id="PF12804"/>
    </source>
</evidence>
<comment type="similarity">
    <text evidence="3 18">In the N-terminal section; belongs to the N-acetylglucosamine-1-phosphate uridyltransferase family.</text>
</comment>
<comment type="catalytic activity">
    <reaction evidence="16 18">
        <text>N-acetyl-alpha-D-glucosamine 1-phosphate + UTP + H(+) = UDP-N-acetyl-alpha-D-glucosamine + diphosphate</text>
        <dbReference type="Rhea" id="RHEA:13509"/>
        <dbReference type="ChEBI" id="CHEBI:15378"/>
        <dbReference type="ChEBI" id="CHEBI:33019"/>
        <dbReference type="ChEBI" id="CHEBI:46398"/>
        <dbReference type="ChEBI" id="CHEBI:57705"/>
        <dbReference type="ChEBI" id="CHEBI:57776"/>
        <dbReference type="EC" id="2.7.7.23"/>
    </reaction>
</comment>
<dbReference type="CDD" id="cd02540">
    <property type="entry name" value="GT2_GlmU_N_bac"/>
    <property type="match status" value="1"/>
</dbReference>
<proteinExistence type="inferred from homology"/>
<evidence type="ECO:0000256" key="5">
    <source>
        <dbReference type="ARBA" id="ARBA00022679"/>
    </source>
</evidence>
<dbReference type="NCBIfam" id="NF010936">
    <property type="entry name" value="PRK14356.1"/>
    <property type="match status" value="1"/>
</dbReference>
<dbReference type="GO" id="GO:0016020">
    <property type="term" value="C:membrane"/>
    <property type="evidence" value="ECO:0007669"/>
    <property type="project" value="GOC"/>
</dbReference>
<dbReference type="GO" id="GO:0009245">
    <property type="term" value="P:lipid A biosynthetic process"/>
    <property type="evidence" value="ECO:0007669"/>
    <property type="project" value="UniProtKB-UniRule"/>
</dbReference>
<feature type="binding site" evidence="18">
    <location>
        <position position="231"/>
    </location>
    <ligand>
        <name>UDP-N-acetyl-alpha-D-glucosamine</name>
        <dbReference type="ChEBI" id="CHEBI:57705"/>
    </ligand>
</feature>
<keyword evidence="14 18" id="KW-0961">Cell wall biogenesis/degradation</keyword>
<evidence type="ECO:0000256" key="13">
    <source>
        <dbReference type="ARBA" id="ARBA00023315"/>
    </source>
</evidence>
<dbReference type="Pfam" id="PF12804">
    <property type="entry name" value="NTP_transf_3"/>
    <property type="match status" value="1"/>
</dbReference>
<dbReference type="GO" id="GO:0071555">
    <property type="term" value="P:cell wall organization"/>
    <property type="evidence" value="ECO:0007669"/>
    <property type="project" value="UniProtKB-KW"/>
</dbReference>
<evidence type="ECO:0000256" key="14">
    <source>
        <dbReference type="ARBA" id="ARBA00023316"/>
    </source>
</evidence>
<dbReference type="RefSeq" id="WP_163303096.1">
    <property type="nucleotide sequence ID" value="NZ_JAAGRQ010000073.1"/>
</dbReference>
<evidence type="ECO:0000256" key="3">
    <source>
        <dbReference type="ARBA" id="ARBA00007947"/>
    </source>
</evidence>
<feature type="region of interest" description="Linker" evidence="18">
    <location>
        <begin position="234"/>
        <end position="254"/>
    </location>
</feature>
<evidence type="ECO:0000256" key="10">
    <source>
        <dbReference type="ARBA" id="ARBA00022960"/>
    </source>
</evidence>
<feature type="binding site" evidence="18">
    <location>
        <begin position="80"/>
        <end position="81"/>
    </location>
    <ligand>
        <name>UDP-N-acetyl-alpha-D-glucosamine</name>
        <dbReference type="ChEBI" id="CHEBI:57705"/>
    </ligand>
</feature>
<feature type="region of interest" description="N-acetyltransferase" evidence="18">
    <location>
        <begin position="255"/>
        <end position="457"/>
    </location>
</feature>
<dbReference type="InterPro" id="IPR050065">
    <property type="entry name" value="GlmU-like"/>
</dbReference>
<dbReference type="PANTHER" id="PTHR43584:SF3">
    <property type="entry name" value="BIFUNCTIONAL PROTEIN GLMU"/>
    <property type="match status" value="1"/>
</dbReference>
<feature type="binding site" evidence="18">
    <location>
        <begin position="10"/>
        <end position="13"/>
    </location>
    <ligand>
        <name>UDP-N-acetyl-alpha-D-glucosamine</name>
        <dbReference type="ChEBI" id="CHEBI:57705"/>
    </ligand>
</feature>
<dbReference type="GO" id="GO:0008360">
    <property type="term" value="P:regulation of cell shape"/>
    <property type="evidence" value="ECO:0007669"/>
    <property type="project" value="UniProtKB-KW"/>
</dbReference>
<dbReference type="GO" id="GO:0009252">
    <property type="term" value="P:peptidoglycan biosynthetic process"/>
    <property type="evidence" value="ECO:0007669"/>
    <property type="project" value="UniProtKB-UniRule"/>
</dbReference>
<evidence type="ECO:0000256" key="17">
    <source>
        <dbReference type="ARBA" id="ARBA00049628"/>
    </source>
</evidence>
<keyword evidence="21" id="KW-1185">Reference proteome</keyword>
<dbReference type="PANTHER" id="PTHR43584">
    <property type="entry name" value="NUCLEOTIDYL TRANSFERASE"/>
    <property type="match status" value="1"/>
</dbReference>
<dbReference type="PROSITE" id="PS00101">
    <property type="entry name" value="HEXAPEP_TRANSFERASES"/>
    <property type="match status" value="1"/>
</dbReference>
<dbReference type="InterPro" id="IPR029044">
    <property type="entry name" value="Nucleotide-diphossugar_trans"/>
</dbReference>
<accession>A0A7K3NPA3</accession>
<feature type="binding site" evidence="18">
    <location>
        <position position="444"/>
    </location>
    <ligand>
        <name>acetyl-CoA</name>
        <dbReference type="ChEBI" id="CHEBI:57288"/>
    </ligand>
</feature>
<dbReference type="GO" id="GO:0000287">
    <property type="term" value="F:magnesium ion binding"/>
    <property type="evidence" value="ECO:0007669"/>
    <property type="project" value="UniProtKB-UniRule"/>
</dbReference>
<comment type="pathway">
    <text evidence="18">Bacterial outer membrane biogenesis; LPS lipid A biosynthesis.</text>
</comment>
<keyword evidence="4 18" id="KW-0963">Cytoplasm</keyword>
<feature type="binding site" evidence="18">
    <location>
        <position position="381"/>
    </location>
    <ligand>
        <name>UDP-N-acetyl-alpha-D-glucosamine</name>
        <dbReference type="ChEBI" id="CHEBI:57705"/>
    </ligand>
</feature>
<dbReference type="Gene3D" id="3.90.550.10">
    <property type="entry name" value="Spore Coat Polysaccharide Biosynthesis Protein SpsA, Chain A"/>
    <property type="match status" value="1"/>
</dbReference>
<dbReference type="CDD" id="cd03353">
    <property type="entry name" value="LbH_GlmU_C"/>
    <property type="match status" value="1"/>
</dbReference>
<organism evidence="20 21">
    <name type="scientific">Desulfolutivibrio sulfodismutans</name>
    <dbReference type="NCBI Taxonomy" id="63561"/>
    <lineage>
        <taxon>Bacteria</taxon>
        <taxon>Pseudomonadati</taxon>
        <taxon>Thermodesulfobacteriota</taxon>
        <taxon>Desulfovibrionia</taxon>
        <taxon>Desulfovibrionales</taxon>
        <taxon>Desulfovibrionaceae</taxon>
        <taxon>Desulfolutivibrio</taxon>
    </lineage>
</organism>
<evidence type="ECO:0000256" key="6">
    <source>
        <dbReference type="ARBA" id="ARBA00022695"/>
    </source>
</evidence>
<evidence type="ECO:0000256" key="2">
    <source>
        <dbReference type="ARBA" id="ARBA00007707"/>
    </source>
</evidence>
<feature type="binding site" evidence="18">
    <location>
        <position position="24"/>
    </location>
    <ligand>
        <name>UDP-N-acetyl-alpha-D-glucosamine</name>
        <dbReference type="ChEBI" id="CHEBI:57705"/>
    </ligand>
</feature>
<dbReference type="InterPro" id="IPR025877">
    <property type="entry name" value="MobA-like_NTP_Trfase"/>
</dbReference>
<dbReference type="GO" id="GO:0003977">
    <property type="term" value="F:UDP-N-acetylglucosamine diphosphorylase activity"/>
    <property type="evidence" value="ECO:0007669"/>
    <property type="project" value="UniProtKB-UniRule"/>
</dbReference>
<reference evidence="20 21" key="1">
    <citation type="submission" date="2020-02" db="EMBL/GenBank/DDBJ databases">
        <title>Comparative genomics of sulfur disproportionating microorganisms.</title>
        <authorList>
            <person name="Ward L.M."/>
            <person name="Bertran E."/>
            <person name="Johnston D.T."/>
        </authorList>
    </citation>
    <scope>NUCLEOTIDE SEQUENCE [LARGE SCALE GENOMIC DNA]</scope>
    <source>
        <strain evidence="20 21">DSM 3696</strain>
    </source>
</reference>
<feature type="binding site" evidence="18">
    <location>
        <position position="231"/>
    </location>
    <ligand>
        <name>Mg(2+)</name>
        <dbReference type="ChEBI" id="CHEBI:18420"/>
    </ligand>
</feature>
<dbReference type="AlphaFoldDB" id="A0A7K3NPA3"/>
<comment type="cofactor">
    <cofactor evidence="18">
        <name>Mg(2+)</name>
        <dbReference type="ChEBI" id="CHEBI:18420"/>
    </cofactor>
    <text evidence="18">Binds 1 Mg(2+) ion per subunit.</text>
</comment>
<evidence type="ECO:0000256" key="15">
    <source>
        <dbReference type="ARBA" id="ARBA00048247"/>
    </source>
</evidence>
<feature type="binding site" evidence="18">
    <location>
        <position position="337"/>
    </location>
    <ligand>
        <name>UDP-N-acetyl-alpha-D-glucosamine</name>
        <dbReference type="ChEBI" id="CHEBI:57705"/>
    </ligand>
</feature>
<feature type="binding site" evidence="18">
    <location>
        <position position="75"/>
    </location>
    <ligand>
        <name>UDP-N-acetyl-alpha-D-glucosamine</name>
        <dbReference type="ChEBI" id="CHEBI:57705"/>
    </ligand>
</feature>
<feature type="binding site" evidence="18">
    <location>
        <position position="156"/>
    </location>
    <ligand>
        <name>UDP-N-acetyl-alpha-D-glucosamine</name>
        <dbReference type="ChEBI" id="CHEBI:57705"/>
    </ligand>
</feature>
<dbReference type="GO" id="GO:0006048">
    <property type="term" value="P:UDP-N-acetylglucosamine biosynthetic process"/>
    <property type="evidence" value="ECO:0007669"/>
    <property type="project" value="UniProtKB-UniPathway"/>
</dbReference>
<dbReference type="Proteomes" id="UP000469724">
    <property type="component" value="Unassembled WGS sequence"/>
</dbReference>
<dbReference type="HAMAP" id="MF_01631">
    <property type="entry name" value="GlmU"/>
    <property type="match status" value="1"/>
</dbReference>
<feature type="binding site" evidence="18">
    <location>
        <position position="355"/>
    </location>
    <ligand>
        <name>UDP-N-acetyl-alpha-D-glucosamine</name>
        <dbReference type="ChEBI" id="CHEBI:57705"/>
    </ligand>
</feature>
<dbReference type="InterPro" id="IPR001451">
    <property type="entry name" value="Hexapep"/>
</dbReference>
<keyword evidence="6 18" id="KW-0548">Nucleotidyltransferase</keyword>
<keyword evidence="5 18" id="KW-0808">Transferase</keyword>
<keyword evidence="7 18" id="KW-0479">Metal-binding</keyword>
<comment type="subunit">
    <text evidence="18">Homotrimer.</text>
</comment>
<comment type="pathway">
    <text evidence="18">Nucleotide-sugar biosynthesis; UDP-N-acetyl-alpha-D-glucosamine biosynthesis; UDP-N-acetyl-alpha-D-glucosamine from N-acetyl-alpha-D-glucosamine 1-phosphate: step 1/1.</text>
</comment>
<dbReference type="SUPFAM" id="SSF51161">
    <property type="entry name" value="Trimeric LpxA-like enzymes"/>
    <property type="match status" value="1"/>
</dbReference>
<feature type="binding site" evidence="18">
    <location>
        <position position="143"/>
    </location>
    <ligand>
        <name>UDP-N-acetyl-alpha-D-glucosamine</name>
        <dbReference type="ChEBI" id="CHEBI:57705"/>
    </ligand>
</feature>
<keyword evidence="13 18" id="KW-0012">Acyltransferase</keyword>
<comment type="function">
    <text evidence="17 18">Catalyzes the last two sequential reactions in the de novo biosynthetic pathway for UDP-N-acetylglucosamine (UDP-GlcNAc). The C-terminal domain catalyzes the transfer of acetyl group from acetyl coenzyme A to glucosamine-1-phosphate (GlcN-1-P) to produce N-acetylglucosamine-1-phosphate (GlcNAc-1-P), which is converted into UDP-GlcNAc by the transfer of uridine 5-monophosphate (from uridine 5-triphosphate), a reaction catalyzed by the N-terminal domain.</text>
</comment>
<dbReference type="GO" id="GO:0005737">
    <property type="term" value="C:cytoplasm"/>
    <property type="evidence" value="ECO:0007669"/>
    <property type="project" value="UniProtKB-SubCell"/>
</dbReference>
<feature type="domain" description="MobA-like NTP transferase" evidence="19">
    <location>
        <begin position="7"/>
        <end position="135"/>
    </location>
</feature>
<dbReference type="UniPathway" id="UPA00113">
    <property type="reaction ID" value="UER00532"/>
</dbReference>
<feature type="region of interest" description="Pyrophosphorylase" evidence="18">
    <location>
        <begin position="1"/>
        <end position="233"/>
    </location>
</feature>
<evidence type="ECO:0000256" key="9">
    <source>
        <dbReference type="ARBA" id="ARBA00022842"/>
    </source>
</evidence>
<keyword evidence="9 18" id="KW-0460">Magnesium</keyword>
<dbReference type="GO" id="GO:0019134">
    <property type="term" value="F:glucosamine-1-phosphate N-acetyltransferase activity"/>
    <property type="evidence" value="ECO:0007669"/>
    <property type="project" value="UniProtKB-UniRule"/>
</dbReference>
<dbReference type="SUPFAM" id="SSF53448">
    <property type="entry name" value="Nucleotide-diphospho-sugar transferases"/>
    <property type="match status" value="1"/>
</dbReference>
<evidence type="ECO:0000256" key="11">
    <source>
        <dbReference type="ARBA" id="ARBA00022984"/>
    </source>
</evidence>
<dbReference type="EC" id="2.7.7.23" evidence="18"/>
<comment type="caution">
    <text evidence="20">The sequence shown here is derived from an EMBL/GenBank/DDBJ whole genome shotgun (WGS) entry which is preliminary data.</text>
</comment>
<dbReference type="Gene3D" id="2.160.10.10">
    <property type="entry name" value="Hexapeptide repeat proteins"/>
    <property type="match status" value="1"/>
</dbReference>
<comment type="similarity">
    <text evidence="2 18">In the C-terminal section; belongs to the transferase hexapeptide repeat family.</text>
</comment>
<dbReference type="NCBIfam" id="TIGR01173">
    <property type="entry name" value="glmU"/>
    <property type="match status" value="1"/>
</dbReference>
<dbReference type="Pfam" id="PF00132">
    <property type="entry name" value="Hexapep"/>
    <property type="match status" value="1"/>
</dbReference>
<evidence type="ECO:0000256" key="7">
    <source>
        <dbReference type="ARBA" id="ARBA00022723"/>
    </source>
</evidence>
<comment type="catalytic activity">
    <reaction evidence="15 18">
        <text>alpha-D-glucosamine 1-phosphate + acetyl-CoA = N-acetyl-alpha-D-glucosamine 1-phosphate + CoA + H(+)</text>
        <dbReference type="Rhea" id="RHEA:13725"/>
        <dbReference type="ChEBI" id="CHEBI:15378"/>
        <dbReference type="ChEBI" id="CHEBI:57287"/>
        <dbReference type="ChEBI" id="CHEBI:57288"/>
        <dbReference type="ChEBI" id="CHEBI:57776"/>
        <dbReference type="ChEBI" id="CHEBI:58516"/>
        <dbReference type="EC" id="2.3.1.157"/>
    </reaction>
</comment>
<evidence type="ECO:0000256" key="4">
    <source>
        <dbReference type="ARBA" id="ARBA00022490"/>
    </source>
</evidence>
<feature type="binding site" evidence="18">
    <location>
        <position position="173"/>
    </location>
    <ligand>
        <name>UDP-N-acetyl-alpha-D-glucosamine</name>
        <dbReference type="ChEBI" id="CHEBI:57705"/>
    </ligand>
</feature>
<dbReference type="InterPro" id="IPR018357">
    <property type="entry name" value="Hexapep_transf_CS"/>
</dbReference>